<dbReference type="Proteomes" id="UP001596270">
    <property type="component" value="Unassembled WGS sequence"/>
</dbReference>
<organism evidence="2 3">
    <name type="scientific">Polaromonas aquatica</name>
    <dbReference type="NCBI Taxonomy" id="332657"/>
    <lineage>
        <taxon>Bacteria</taxon>
        <taxon>Pseudomonadati</taxon>
        <taxon>Pseudomonadota</taxon>
        <taxon>Betaproteobacteria</taxon>
        <taxon>Burkholderiales</taxon>
        <taxon>Comamonadaceae</taxon>
        <taxon>Polaromonas</taxon>
    </lineage>
</organism>
<comment type="caution">
    <text evidence="2">The sequence shown here is derived from an EMBL/GenBank/DDBJ whole genome shotgun (WGS) entry which is preliminary data.</text>
</comment>
<reference evidence="3" key="1">
    <citation type="journal article" date="2019" name="Int. J. Syst. Evol. Microbiol.">
        <title>The Global Catalogue of Microorganisms (GCM) 10K type strain sequencing project: providing services to taxonomists for standard genome sequencing and annotation.</title>
        <authorList>
            <consortium name="The Broad Institute Genomics Platform"/>
            <consortium name="The Broad Institute Genome Sequencing Center for Infectious Disease"/>
            <person name="Wu L."/>
            <person name="Ma J."/>
        </authorList>
    </citation>
    <scope>NUCLEOTIDE SEQUENCE [LARGE SCALE GENOMIC DNA]</scope>
    <source>
        <strain evidence="3">CCUG 39402</strain>
    </source>
</reference>
<keyword evidence="3" id="KW-1185">Reference proteome</keyword>
<dbReference type="EMBL" id="JBHSRS010000016">
    <property type="protein sequence ID" value="MFC6281090.1"/>
    <property type="molecule type" value="Genomic_DNA"/>
</dbReference>
<name>A0ABW1TW36_9BURK</name>
<gene>
    <name evidence="2" type="ORF">ACFQND_07580</name>
</gene>
<sequence>MTRILYVVIAIAGYCSTSHAALPFEQLLYKGRAIPFYGTSQDYTQQQLLDAVKRSNLAEQMAGMTTTALHLKNDIGVGFESCGSVNAFYSKQRRAVVICSEMIETIGKLAIADKDFVGKLPREQFAKVVDGLIWGIYFHELGHALIDTNRISTTGREEDVADQFAVWFALNYIDLSRQPILMPTIWFWREMSKARNLPTMSQDQLRHFLSDEHSLDEQRIYNLACWAYGTNTPAGNGAARYAQLPEQRAQRCAGEYAAVERGMMSHFRKFLKIRPLNSR</sequence>
<evidence type="ECO:0000313" key="2">
    <source>
        <dbReference type="EMBL" id="MFC6281090.1"/>
    </source>
</evidence>
<keyword evidence="1" id="KW-0732">Signal</keyword>
<dbReference type="RefSeq" id="WP_371437476.1">
    <property type="nucleotide sequence ID" value="NZ_JBHSRS010000016.1"/>
</dbReference>
<feature type="signal peptide" evidence="1">
    <location>
        <begin position="1"/>
        <end position="20"/>
    </location>
</feature>
<proteinExistence type="predicted"/>
<feature type="chain" id="PRO_5047147138" evidence="1">
    <location>
        <begin position="21"/>
        <end position="279"/>
    </location>
</feature>
<protein>
    <submittedName>
        <fullName evidence="2">DUF4344 domain-containing metallopeptidase</fullName>
    </submittedName>
</protein>
<evidence type="ECO:0000256" key="1">
    <source>
        <dbReference type="SAM" id="SignalP"/>
    </source>
</evidence>
<evidence type="ECO:0000313" key="3">
    <source>
        <dbReference type="Proteomes" id="UP001596270"/>
    </source>
</evidence>
<dbReference type="InterPro" id="IPR025644">
    <property type="entry name" value="DUF4344"/>
</dbReference>
<accession>A0ABW1TW36</accession>
<dbReference type="Pfam" id="PF14247">
    <property type="entry name" value="DUF4344"/>
    <property type="match status" value="1"/>
</dbReference>